<proteinExistence type="predicted"/>
<gene>
    <name evidence="1" type="ORF">GBA63_08915</name>
</gene>
<evidence type="ECO:0000313" key="2">
    <source>
        <dbReference type="Proteomes" id="UP000501452"/>
    </source>
</evidence>
<dbReference type="RefSeq" id="WP_166175396.1">
    <property type="nucleotide sequence ID" value="NZ_CP045119.1"/>
</dbReference>
<reference evidence="1 2" key="1">
    <citation type="submission" date="2019-10" db="EMBL/GenBank/DDBJ databases">
        <title>Rubrobacter sp nov SCSIO 52090 isolated from a deep-sea sediment in the South China Sea.</title>
        <authorList>
            <person name="Chen R.W."/>
        </authorList>
    </citation>
    <scope>NUCLEOTIDE SEQUENCE [LARGE SCALE GENOMIC DNA]</scope>
    <source>
        <strain evidence="1 2">SCSIO 52909</strain>
    </source>
</reference>
<dbReference type="KEGG" id="rub:GBA63_08915"/>
<name>A0A6G8Q8E2_9ACTN</name>
<evidence type="ECO:0000313" key="1">
    <source>
        <dbReference type="EMBL" id="QIN82754.1"/>
    </source>
</evidence>
<dbReference type="Proteomes" id="UP000501452">
    <property type="component" value="Chromosome"/>
</dbReference>
<keyword evidence="2" id="KW-1185">Reference proteome</keyword>
<accession>A0A6G8Q8E2</accession>
<protein>
    <submittedName>
        <fullName evidence="1">Uncharacterized protein</fullName>
    </submittedName>
</protein>
<sequence>MVAGLFQIIDHVTPEPAPPSIPAIAVKLSNSSQKVADVLARGDFYLWLPGPDAQHAVGKYELRTVDGNAIDNYQVRVRPGATVTVYARILNQEQYGRLLEQNEYDITLQVRRASGELETTEDLPFTRAAIGKYYLAVDVGPS</sequence>
<organism evidence="1 2">
    <name type="scientific">Rubrobacter tropicus</name>
    <dbReference type="NCBI Taxonomy" id="2653851"/>
    <lineage>
        <taxon>Bacteria</taxon>
        <taxon>Bacillati</taxon>
        <taxon>Actinomycetota</taxon>
        <taxon>Rubrobacteria</taxon>
        <taxon>Rubrobacterales</taxon>
        <taxon>Rubrobacteraceae</taxon>
        <taxon>Rubrobacter</taxon>
    </lineage>
</organism>
<dbReference type="AlphaFoldDB" id="A0A6G8Q8E2"/>
<dbReference type="EMBL" id="CP045119">
    <property type="protein sequence ID" value="QIN82754.1"/>
    <property type="molecule type" value="Genomic_DNA"/>
</dbReference>